<proteinExistence type="inferred from homology"/>
<reference evidence="4 5" key="1">
    <citation type="submission" date="2025-04" db="UniProtKB">
        <authorList>
            <consortium name="RefSeq"/>
        </authorList>
    </citation>
    <scope>IDENTIFICATION</scope>
    <source>
        <tissue evidence="4 5">Gonad</tissue>
    </source>
</reference>
<dbReference type="AlphaFoldDB" id="A0A6P4ZDI1"/>
<comment type="similarity">
    <text evidence="1">Belongs to the DPCD family.</text>
</comment>
<dbReference type="OrthoDB" id="10256139at2759"/>
<accession>A0A6P4ZDI1</accession>
<dbReference type="GeneID" id="109475652"/>
<dbReference type="RefSeq" id="XP_019631964.1">
    <property type="nucleotide sequence ID" value="XM_019776405.1"/>
</dbReference>
<evidence type="ECO:0000313" key="4">
    <source>
        <dbReference type="RefSeq" id="XP_019631963.1"/>
    </source>
</evidence>
<evidence type="ECO:0000313" key="3">
    <source>
        <dbReference type="Proteomes" id="UP000515135"/>
    </source>
</evidence>
<organism evidence="3 5">
    <name type="scientific">Branchiostoma belcheri</name>
    <name type="common">Amphioxus</name>
    <dbReference type="NCBI Taxonomy" id="7741"/>
    <lineage>
        <taxon>Eukaryota</taxon>
        <taxon>Metazoa</taxon>
        <taxon>Chordata</taxon>
        <taxon>Cephalochordata</taxon>
        <taxon>Leptocardii</taxon>
        <taxon>Amphioxiformes</taxon>
        <taxon>Branchiostomatidae</taxon>
        <taxon>Branchiostoma</taxon>
    </lineage>
</organism>
<dbReference type="Proteomes" id="UP000515135">
    <property type="component" value="Unplaced"/>
</dbReference>
<dbReference type="RefSeq" id="XP_019631963.1">
    <property type="nucleotide sequence ID" value="XM_019776404.1"/>
</dbReference>
<protein>
    <recommendedName>
        <fullName evidence="2">Protein DPCD</fullName>
    </recommendedName>
</protein>
<dbReference type="PANTHER" id="PTHR31921">
    <property type="entry name" value="PROTEIN DPCD"/>
    <property type="match status" value="1"/>
</dbReference>
<name>A0A6P4ZDI1_BRABE</name>
<keyword evidence="3" id="KW-1185">Reference proteome</keyword>
<dbReference type="InterPro" id="IPR026224">
    <property type="entry name" value="DPCD"/>
</dbReference>
<dbReference type="Pfam" id="PF14913">
    <property type="entry name" value="DPCD"/>
    <property type="match status" value="1"/>
</dbReference>
<evidence type="ECO:0000256" key="2">
    <source>
        <dbReference type="ARBA" id="ARBA00020330"/>
    </source>
</evidence>
<evidence type="ECO:0000256" key="1">
    <source>
        <dbReference type="ARBA" id="ARBA00010597"/>
    </source>
</evidence>
<dbReference type="PRINTS" id="PR02065">
    <property type="entry name" value="PROTEINDPCD"/>
</dbReference>
<gene>
    <name evidence="4 5" type="primary">LOC109475652</name>
</gene>
<sequence>MASYSEWLSYLQSAEKTALVQDGKKKVHFKFADGKEMAEEYDVKTNDLLLRKWRKKGTLGGAGTWEIEVGDPQVFRPVAMETQGMVESSSNPIFTRRDTKKAFMWRIRNLPYPIETYNVTVDTDNRCVIVRTTNKKYYKKFTIPDMDRAGLPLEQRAVNYAHANNTLVITYEKPAGVLEMERQVLQELKKLKASRDGDVECNPS</sequence>
<dbReference type="PANTHER" id="PTHR31921:SF1">
    <property type="entry name" value="PROTEIN DPCD"/>
    <property type="match status" value="1"/>
</dbReference>
<evidence type="ECO:0000313" key="5">
    <source>
        <dbReference type="RefSeq" id="XP_019631964.1"/>
    </source>
</evidence>